<reference evidence="2 3" key="1">
    <citation type="journal article" date="2013" name="Genome Biol.">
        <title>Genome of Acanthamoeba castellanii highlights extensive lateral gene transfer and early evolution of tyrosine kinase signaling.</title>
        <authorList>
            <person name="Clarke M."/>
            <person name="Lohan A.J."/>
            <person name="Liu B."/>
            <person name="Lagkouvardos I."/>
            <person name="Roy S."/>
            <person name="Zafar N."/>
            <person name="Bertelli C."/>
            <person name="Schilde C."/>
            <person name="Kianianmomeni A."/>
            <person name="Burglin T.R."/>
            <person name="Frech C."/>
            <person name="Turcotte B."/>
            <person name="Kopec K.O."/>
            <person name="Synnott J.M."/>
            <person name="Choo C."/>
            <person name="Paponov I."/>
            <person name="Finkler A."/>
            <person name="Soon Heng Tan C."/>
            <person name="Hutchins A.P."/>
            <person name="Weinmeier T."/>
            <person name="Rattei T."/>
            <person name="Chu J.S."/>
            <person name="Gimenez G."/>
            <person name="Irimia M."/>
            <person name="Rigden D.J."/>
            <person name="Fitzpatrick D.A."/>
            <person name="Lorenzo-Morales J."/>
            <person name="Bateman A."/>
            <person name="Chiu C.H."/>
            <person name="Tang P."/>
            <person name="Hegemann P."/>
            <person name="Fromm H."/>
            <person name="Raoult D."/>
            <person name="Greub G."/>
            <person name="Miranda-Saavedra D."/>
            <person name="Chen N."/>
            <person name="Nash P."/>
            <person name="Ginger M.L."/>
            <person name="Horn M."/>
            <person name="Schaap P."/>
            <person name="Caler L."/>
            <person name="Loftus B."/>
        </authorList>
    </citation>
    <scope>NUCLEOTIDE SEQUENCE [LARGE SCALE GENOMIC DNA]</scope>
    <source>
        <strain evidence="2 3">Neff</strain>
    </source>
</reference>
<evidence type="ECO:0000259" key="1">
    <source>
        <dbReference type="PROSITE" id="PS50057"/>
    </source>
</evidence>
<dbReference type="Proteomes" id="UP000011083">
    <property type="component" value="Unassembled WGS sequence"/>
</dbReference>
<dbReference type="EMBL" id="KB007857">
    <property type="protein sequence ID" value="ELR23467.1"/>
    <property type="molecule type" value="Genomic_DNA"/>
</dbReference>
<name>L8HE11_ACACF</name>
<protein>
    <recommendedName>
        <fullName evidence="1">FERM domain-containing protein</fullName>
    </recommendedName>
</protein>
<dbReference type="OrthoDB" id="15563at2759"/>
<evidence type="ECO:0000313" key="2">
    <source>
        <dbReference type="EMBL" id="ELR23467.1"/>
    </source>
</evidence>
<keyword evidence="3" id="KW-1185">Reference proteome</keyword>
<sequence>MALVMRIKFPPTYPLIYKTLRIDSKLTANEAIHFISETLNVAIQGNVGLYIPQEHMWLDPNTPLSQRASLFDD</sequence>
<dbReference type="InterPro" id="IPR000299">
    <property type="entry name" value="FERM_domain"/>
</dbReference>
<dbReference type="PROSITE" id="PS50057">
    <property type="entry name" value="FERM_3"/>
    <property type="match status" value="1"/>
</dbReference>
<proteinExistence type="predicted"/>
<dbReference type="VEuPathDB" id="AmoebaDB:ACA1_070880"/>
<organism evidence="2 3">
    <name type="scientific">Acanthamoeba castellanii (strain ATCC 30010 / Neff)</name>
    <dbReference type="NCBI Taxonomy" id="1257118"/>
    <lineage>
        <taxon>Eukaryota</taxon>
        <taxon>Amoebozoa</taxon>
        <taxon>Discosea</taxon>
        <taxon>Longamoebia</taxon>
        <taxon>Centramoebida</taxon>
        <taxon>Acanthamoebidae</taxon>
        <taxon>Acanthamoeba</taxon>
    </lineage>
</organism>
<dbReference type="RefSeq" id="XP_004352995.1">
    <property type="nucleotide sequence ID" value="XM_004352943.1"/>
</dbReference>
<evidence type="ECO:0000313" key="3">
    <source>
        <dbReference type="Proteomes" id="UP000011083"/>
    </source>
</evidence>
<feature type="domain" description="FERM" evidence="1">
    <location>
        <begin position="3"/>
        <end position="73"/>
    </location>
</feature>
<dbReference type="AlphaFoldDB" id="L8HE11"/>
<dbReference type="KEGG" id="acan:ACA1_070880"/>
<gene>
    <name evidence="2" type="ORF">ACA1_070880</name>
</gene>
<dbReference type="OMA" id="KDSCCTI"/>
<dbReference type="GeneID" id="14924447"/>
<accession>L8HE11</accession>